<protein>
    <submittedName>
        <fullName evidence="2">Competence protein ComFC</fullName>
    </submittedName>
</protein>
<evidence type="ECO:0000313" key="2">
    <source>
        <dbReference type="EMBL" id="SFQ60974.1"/>
    </source>
</evidence>
<evidence type="ECO:0000313" key="3">
    <source>
        <dbReference type="Proteomes" id="UP000182762"/>
    </source>
</evidence>
<dbReference type="CDD" id="cd06223">
    <property type="entry name" value="PRTases_typeI"/>
    <property type="match status" value="1"/>
</dbReference>
<dbReference type="InterPro" id="IPR051910">
    <property type="entry name" value="ComF/GntX_DNA_util-trans"/>
</dbReference>
<dbReference type="InterPro" id="IPR000836">
    <property type="entry name" value="PRTase_dom"/>
</dbReference>
<keyword evidence="3" id="KW-1185">Reference proteome</keyword>
<dbReference type="RefSeq" id="WP_061804741.1">
    <property type="nucleotide sequence ID" value="NZ_FOXX01000005.1"/>
</dbReference>
<accession>A0A1I5ZWY0</accession>
<dbReference type="PANTHER" id="PTHR47505">
    <property type="entry name" value="DNA UTILIZATION PROTEIN YHGH"/>
    <property type="match status" value="1"/>
</dbReference>
<name>A0A1I5ZWY0_9BACI</name>
<gene>
    <name evidence="2" type="ORF">SAMN02745910_02304</name>
</gene>
<comment type="similarity">
    <text evidence="1">Belongs to the ComF/GntX family.</text>
</comment>
<dbReference type="Gene3D" id="3.40.50.2020">
    <property type="match status" value="1"/>
</dbReference>
<dbReference type="PANTHER" id="PTHR47505:SF1">
    <property type="entry name" value="DNA UTILIZATION PROTEIN YHGH"/>
    <property type="match status" value="1"/>
</dbReference>
<dbReference type="GeneID" id="93710958"/>
<comment type="caution">
    <text evidence="2">The sequence shown here is derived from an EMBL/GenBank/DDBJ whole genome shotgun (WGS) entry which is preliminary data.</text>
</comment>
<sequence length="233" mass="26957">MNTCLYCEGVHTSQFTFSHFLKGGETGLCELCLKKCLFIKEPYCLLCGRSLLHLSSQFIDHDICKDCAVWKTSSYREMMTKNRSLLHYNAFIKEWMNRFKFQGDYALLLSFKKEWLSLFYQHFKTCSLIIPIPLSAERHLERGFNQSEALASLLPRQIVSPLSRLHTEKQSQKNKQERLQEELFTFSSSRKLNNEEVLLIDDIYTTGATLYRASKVLKQNGAGLISAMTLARS</sequence>
<proteinExistence type="inferred from homology"/>
<dbReference type="Proteomes" id="UP000182762">
    <property type="component" value="Unassembled WGS sequence"/>
</dbReference>
<organism evidence="2 3">
    <name type="scientific">Priestia endophytica DSM 13796</name>
    <dbReference type="NCBI Taxonomy" id="1121089"/>
    <lineage>
        <taxon>Bacteria</taxon>
        <taxon>Bacillati</taxon>
        <taxon>Bacillota</taxon>
        <taxon>Bacilli</taxon>
        <taxon>Bacillales</taxon>
        <taxon>Bacillaceae</taxon>
        <taxon>Priestia</taxon>
    </lineage>
</organism>
<dbReference type="EMBL" id="FOXX01000005">
    <property type="protein sequence ID" value="SFQ60974.1"/>
    <property type="molecule type" value="Genomic_DNA"/>
</dbReference>
<dbReference type="InterPro" id="IPR029057">
    <property type="entry name" value="PRTase-like"/>
</dbReference>
<reference evidence="2 3" key="1">
    <citation type="submission" date="2016-10" db="EMBL/GenBank/DDBJ databases">
        <authorList>
            <person name="Varghese N."/>
            <person name="Submissions S."/>
        </authorList>
    </citation>
    <scope>NUCLEOTIDE SEQUENCE [LARGE SCALE GENOMIC DNA]</scope>
    <source>
        <strain evidence="2 3">DSM 13796</strain>
    </source>
</reference>
<evidence type="ECO:0000256" key="1">
    <source>
        <dbReference type="ARBA" id="ARBA00008007"/>
    </source>
</evidence>
<dbReference type="SUPFAM" id="SSF53271">
    <property type="entry name" value="PRTase-like"/>
    <property type="match status" value="1"/>
</dbReference>